<protein>
    <submittedName>
        <fullName evidence="2">Uncharacterized protein</fullName>
    </submittedName>
</protein>
<keyword evidence="3" id="KW-1185">Reference proteome</keyword>
<sequence length="109" mass="11857">MDILTSLFFLLLGAAVGSWFGHKSGYKDGLSKGKADGVKEGMKEYLRKELIESKILGGTYNADALGKAREELHKALIPQASKKKEKSSWLAFFIVAVVLVWAVGTVLKG</sequence>
<evidence type="ECO:0000313" key="3">
    <source>
        <dbReference type="Proteomes" id="UP000199397"/>
    </source>
</evidence>
<evidence type="ECO:0000313" key="2">
    <source>
        <dbReference type="EMBL" id="SEA85285.1"/>
    </source>
</evidence>
<evidence type="ECO:0000256" key="1">
    <source>
        <dbReference type="SAM" id="Phobius"/>
    </source>
</evidence>
<dbReference type="AlphaFoldDB" id="A0A1H4EJU7"/>
<keyword evidence="1" id="KW-0812">Transmembrane</keyword>
<feature type="transmembrane region" description="Helical" evidence="1">
    <location>
        <begin position="89"/>
        <end position="107"/>
    </location>
</feature>
<organism evidence="2 3">
    <name type="scientific">Thiothrix caldifontis</name>
    <dbReference type="NCBI Taxonomy" id="525918"/>
    <lineage>
        <taxon>Bacteria</taxon>
        <taxon>Pseudomonadati</taxon>
        <taxon>Pseudomonadota</taxon>
        <taxon>Gammaproteobacteria</taxon>
        <taxon>Thiotrichales</taxon>
        <taxon>Thiotrichaceae</taxon>
        <taxon>Thiothrix</taxon>
    </lineage>
</organism>
<dbReference type="RefSeq" id="WP_093069310.1">
    <property type="nucleotide sequence ID" value="NZ_FNQP01000016.1"/>
</dbReference>
<reference evidence="2 3" key="1">
    <citation type="submission" date="2016-10" db="EMBL/GenBank/DDBJ databases">
        <authorList>
            <person name="de Groot N.N."/>
        </authorList>
    </citation>
    <scope>NUCLEOTIDE SEQUENCE [LARGE SCALE GENOMIC DNA]</scope>
    <source>
        <strain evidence="2 3">DSM 21228</strain>
    </source>
</reference>
<keyword evidence="1" id="KW-1133">Transmembrane helix</keyword>
<name>A0A1H4EJU7_9GAMM</name>
<gene>
    <name evidence="2" type="ORF">SAMN05660964_02615</name>
</gene>
<dbReference type="EMBL" id="FNQP01000016">
    <property type="protein sequence ID" value="SEA85285.1"/>
    <property type="molecule type" value="Genomic_DNA"/>
</dbReference>
<dbReference type="STRING" id="525918.SAMN05660964_02615"/>
<dbReference type="Proteomes" id="UP000199397">
    <property type="component" value="Unassembled WGS sequence"/>
</dbReference>
<keyword evidence="1" id="KW-0472">Membrane</keyword>
<proteinExistence type="predicted"/>
<accession>A0A1H4EJU7</accession>